<feature type="region of interest" description="Disordered" evidence="1">
    <location>
        <begin position="320"/>
        <end position="396"/>
    </location>
</feature>
<feature type="region of interest" description="Disordered" evidence="1">
    <location>
        <begin position="424"/>
        <end position="561"/>
    </location>
</feature>
<dbReference type="Gene3D" id="2.60.120.10">
    <property type="entry name" value="Jelly Rolls"/>
    <property type="match status" value="1"/>
</dbReference>
<dbReference type="EMBL" id="BRYB01003079">
    <property type="protein sequence ID" value="GMI30070.1"/>
    <property type="molecule type" value="Genomic_DNA"/>
</dbReference>
<keyword evidence="4" id="KW-1185">Reference proteome</keyword>
<dbReference type="InterPro" id="IPR000595">
    <property type="entry name" value="cNMP-bd_dom"/>
</dbReference>
<dbReference type="PANTHER" id="PTHR23011">
    <property type="entry name" value="CYCLIC NUCLEOTIDE-BINDING DOMAIN CONTAINING PROTEIN"/>
    <property type="match status" value="1"/>
</dbReference>
<feature type="compositionally biased region" description="Basic and acidic residues" evidence="1">
    <location>
        <begin position="448"/>
        <end position="463"/>
    </location>
</feature>
<name>A0ABQ6MQB3_9STRA</name>
<feature type="domain" description="Cyclic nucleotide-binding" evidence="2">
    <location>
        <begin position="26"/>
        <end position="143"/>
    </location>
</feature>
<evidence type="ECO:0000259" key="2">
    <source>
        <dbReference type="PROSITE" id="PS50042"/>
    </source>
</evidence>
<dbReference type="Proteomes" id="UP001165060">
    <property type="component" value="Unassembled WGS sequence"/>
</dbReference>
<evidence type="ECO:0000256" key="1">
    <source>
        <dbReference type="SAM" id="MobiDB-lite"/>
    </source>
</evidence>
<gene>
    <name evidence="3" type="ORF">TeGR_g2600</name>
</gene>
<dbReference type="PROSITE" id="PS50042">
    <property type="entry name" value="CNMP_BINDING_3"/>
    <property type="match status" value="1"/>
</dbReference>
<evidence type="ECO:0000313" key="4">
    <source>
        <dbReference type="Proteomes" id="UP001165060"/>
    </source>
</evidence>
<sequence length="561" mass="61888">MSEMYALHASKNQTKAKIAFLRKSFLFSTWSMDFLVKLAYGMKKKEFKKAEKIVGQDDRSEHVYLIVKGKVKVTISNEVELINSPSQKAGLTNKVVEIAELIDNDIFGLIEYAAQSHTMTRSFVAIAPTEIFFIAMPLFASLMSTLRSTKEVINKIVEKRRYWEKLRLDYAVNFPSMKCTLPANAAKMSQYSLSMESAMNDNELRELKEKRNVLFQNLREARSSYRSAITKVKYKKHGEAAAELEKAEAACKKAIAISVQIKEEDIGQQANDVLEEIVGQLHIQRQAEMGVEMDQIPELAKAATRERRGSATLVAMRMRTLSTGEDAKKPSPTPPANDDEARRNRRNTTNLSFLSKRISGVFRGGRRGGGDSDSDDDMTNKNRDPASPQELARKVRRSSIAQLAEAAGLKKEFGDLDELRKAAETLPDVGGQAGRRTSSSTRRASARRASDIEIKSKQKDLYDMLKSPLTSPSPPPRSLGDKRKSSRRGSGVNRRGSATSPSRKGSVGGGERGVSPSRKGSVTAGKVDETSGPAEAEPQSGGGESTMTRIKRLTLGLTVQT</sequence>
<accession>A0ABQ6MQB3</accession>
<reference evidence="3 4" key="1">
    <citation type="journal article" date="2023" name="Commun. Biol.">
        <title>Genome analysis of Parmales, the sister group of diatoms, reveals the evolutionary specialization of diatoms from phago-mixotrophs to photoautotrophs.</title>
        <authorList>
            <person name="Ban H."/>
            <person name="Sato S."/>
            <person name="Yoshikawa S."/>
            <person name="Yamada K."/>
            <person name="Nakamura Y."/>
            <person name="Ichinomiya M."/>
            <person name="Sato N."/>
            <person name="Blanc-Mathieu R."/>
            <person name="Endo H."/>
            <person name="Kuwata A."/>
            <person name="Ogata H."/>
        </authorList>
    </citation>
    <scope>NUCLEOTIDE SEQUENCE [LARGE SCALE GENOMIC DNA]</scope>
</reference>
<dbReference type="InterPro" id="IPR014710">
    <property type="entry name" value="RmlC-like_jellyroll"/>
</dbReference>
<dbReference type="SMART" id="SM00100">
    <property type="entry name" value="cNMP"/>
    <property type="match status" value="1"/>
</dbReference>
<comment type="caution">
    <text evidence="3">The sequence shown here is derived from an EMBL/GenBank/DDBJ whole genome shotgun (WGS) entry which is preliminary data.</text>
</comment>
<feature type="compositionally biased region" description="Low complexity" evidence="1">
    <location>
        <begin position="488"/>
        <end position="497"/>
    </location>
</feature>
<dbReference type="SUPFAM" id="SSF51206">
    <property type="entry name" value="cAMP-binding domain-like"/>
    <property type="match status" value="1"/>
</dbReference>
<dbReference type="PANTHER" id="PTHR23011:SF28">
    <property type="entry name" value="CYCLIC NUCLEOTIDE-BINDING DOMAIN CONTAINING PROTEIN"/>
    <property type="match status" value="1"/>
</dbReference>
<dbReference type="CDD" id="cd00038">
    <property type="entry name" value="CAP_ED"/>
    <property type="match status" value="1"/>
</dbReference>
<evidence type="ECO:0000313" key="3">
    <source>
        <dbReference type="EMBL" id="GMI30070.1"/>
    </source>
</evidence>
<proteinExistence type="predicted"/>
<dbReference type="InterPro" id="IPR018490">
    <property type="entry name" value="cNMP-bd_dom_sf"/>
</dbReference>
<dbReference type="Pfam" id="PF00027">
    <property type="entry name" value="cNMP_binding"/>
    <property type="match status" value="1"/>
</dbReference>
<organism evidence="3 4">
    <name type="scientific">Tetraparma gracilis</name>
    <dbReference type="NCBI Taxonomy" id="2962635"/>
    <lineage>
        <taxon>Eukaryota</taxon>
        <taxon>Sar</taxon>
        <taxon>Stramenopiles</taxon>
        <taxon>Ochrophyta</taxon>
        <taxon>Bolidophyceae</taxon>
        <taxon>Parmales</taxon>
        <taxon>Triparmaceae</taxon>
        <taxon>Tetraparma</taxon>
    </lineage>
</organism>
<protein>
    <recommendedName>
        <fullName evidence="2">Cyclic nucleotide-binding domain-containing protein</fullName>
    </recommendedName>
</protein>